<dbReference type="Pfam" id="PF13377">
    <property type="entry name" value="Peripla_BP_3"/>
    <property type="match status" value="1"/>
</dbReference>
<dbReference type="EMBL" id="JAOQJV010000001">
    <property type="protein sequence ID" value="MCU6698857.1"/>
    <property type="molecule type" value="Genomic_DNA"/>
</dbReference>
<dbReference type="CDD" id="cd01392">
    <property type="entry name" value="HTH_LacI"/>
    <property type="match status" value="1"/>
</dbReference>
<sequence length="334" mass="37176">MRATIKDVAKLAGVSTATVSNVLTGRKNVSESLRRRVNEASAELDYKPNSIARSLKTNQSHTIGVIVPDILNPFFAEVLKHIGYEASRKDYQVVMYESGESVRQEKKLLQQLVESGVDGIIDITSRLDREELKAGFSVPLVLGDRVAFDSVGNVAFAHTDNHASGRIAADHLIERGYRKFACIAGPVDATSAARRRLEGFREGLQEHGFTEQDLLVFLCKFSFDDGYRMMNHFLDIYNQEENCAVFASSDIMAWGAVEACKSRGIRIPEQIAIIGNDNIWCSKYIEQGLTTVEYPAKELGIRTMGMLLEALNHGGVFREREVILQPSLCLRNTT</sequence>
<comment type="caution">
    <text evidence="5">The sequence shown here is derived from an EMBL/GenBank/DDBJ whole genome shotgun (WGS) entry which is preliminary data.</text>
</comment>
<name>A0ABT2S340_9FIRM</name>
<protein>
    <submittedName>
        <fullName evidence="5">LacI family transcriptional regulator</fullName>
    </submittedName>
</protein>
<dbReference type="InterPro" id="IPR000843">
    <property type="entry name" value="HTH_LacI"/>
</dbReference>
<keyword evidence="2" id="KW-0238">DNA-binding</keyword>
<dbReference type="InterPro" id="IPR010982">
    <property type="entry name" value="Lambda_DNA-bd_dom_sf"/>
</dbReference>
<dbReference type="PANTHER" id="PTHR30146:SF109">
    <property type="entry name" value="HTH-TYPE TRANSCRIPTIONAL REGULATOR GALS"/>
    <property type="match status" value="1"/>
</dbReference>
<dbReference type="PRINTS" id="PR00036">
    <property type="entry name" value="HTHLACI"/>
</dbReference>
<dbReference type="PANTHER" id="PTHR30146">
    <property type="entry name" value="LACI-RELATED TRANSCRIPTIONAL REPRESSOR"/>
    <property type="match status" value="1"/>
</dbReference>
<dbReference type="Gene3D" id="3.40.50.2300">
    <property type="match status" value="2"/>
</dbReference>
<evidence type="ECO:0000313" key="5">
    <source>
        <dbReference type="EMBL" id="MCU6698857.1"/>
    </source>
</evidence>
<dbReference type="Gene3D" id="1.10.260.40">
    <property type="entry name" value="lambda repressor-like DNA-binding domains"/>
    <property type="match status" value="1"/>
</dbReference>
<evidence type="ECO:0000256" key="2">
    <source>
        <dbReference type="ARBA" id="ARBA00023125"/>
    </source>
</evidence>
<gene>
    <name evidence="5" type="ORF">OCV65_01185</name>
</gene>
<dbReference type="Pfam" id="PF00356">
    <property type="entry name" value="LacI"/>
    <property type="match status" value="1"/>
</dbReference>
<evidence type="ECO:0000259" key="4">
    <source>
        <dbReference type="PROSITE" id="PS50932"/>
    </source>
</evidence>
<evidence type="ECO:0000256" key="1">
    <source>
        <dbReference type="ARBA" id="ARBA00023015"/>
    </source>
</evidence>
<feature type="domain" description="HTH lacI-type" evidence="4">
    <location>
        <begin position="3"/>
        <end position="57"/>
    </location>
</feature>
<dbReference type="PROSITE" id="PS00356">
    <property type="entry name" value="HTH_LACI_1"/>
    <property type="match status" value="1"/>
</dbReference>
<reference evidence="5 6" key="1">
    <citation type="journal article" date="2021" name="ISME Commun">
        <title>Automated analysis of genomic sequences facilitates high-throughput and comprehensive description of bacteria.</title>
        <authorList>
            <person name="Hitch T.C.A."/>
        </authorList>
    </citation>
    <scope>NUCLEOTIDE SEQUENCE [LARGE SCALE GENOMIC DNA]</scope>
    <source>
        <strain evidence="5 6">Sanger_02</strain>
    </source>
</reference>
<keyword evidence="6" id="KW-1185">Reference proteome</keyword>
<organism evidence="5 6">
    <name type="scientific">Dorea ammoniilytica</name>
    <dbReference type="NCBI Taxonomy" id="2981788"/>
    <lineage>
        <taxon>Bacteria</taxon>
        <taxon>Bacillati</taxon>
        <taxon>Bacillota</taxon>
        <taxon>Clostridia</taxon>
        <taxon>Lachnospirales</taxon>
        <taxon>Lachnospiraceae</taxon>
        <taxon>Dorea</taxon>
    </lineage>
</organism>
<keyword evidence="3" id="KW-0804">Transcription</keyword>
<evidence type="ECO:0000313" key="6">
    <source>
        <dbReference type="Proteomes" id="UP001207605"/>
    </source>
</evidence>
<accession>A0ABT2S340</accession>
<dbReference type="Proteomes" id="UP001207605">
    <property type="component" value="Unassembled WGS sequence"/>
</dbReference>
<dbReference type="InterPro" id="IPR046335">
    <property type="entry name" value="LacI/GalR-like_sensor"/>
</dbReference>
<dbReference type="CDD" id="cd06267">
    <property type="entry name" value="PBP1_LacI_sugar_binding-like"/>
    <property type="match status" value="1"/>
</dbReference>
<dbReference type="SMART" id="SM00354">
    <property type="entry name" value="HTH_LACI"/>
    <property type="match status" value="1"/>
</dbReference>
<keyword evidence="1" id="KW-0805">Transcription regulation</keyword>
<dbReference type="SUPFAM" id="SSF47413">
    <property type="entry name" value="lambda repressor-like DNA-binding domains"/>
    <property type="match status" value="1"/>
</dbReference>
<dbReference type="PROSITE" id="PS50932">
    <property type="entry name" value="HTH_LACI_2"/>
    <property type="match status" value="1"/>
</dbReference>
<proteinExistence type="predicted"/>
<dbReference type="SUPFAM" id="SSF53822">
    <property type="entry name" value="Periplasmic binding protein-like I"/>
    <property type="match status" value="1"/>
</dbReference>
<dbReference type="InterPro" id="IPR028082">
    <property type="entry name" value="Peripla_BP_I"/>
</dbReference>
<evidence type="ECO:0000256" key="3">
    <source>
        <dbReference type="ARBA" id="ARBA00023163"/>
    </source>
</evidence>
<dbReference type="RefSeq" id="WP_262580649.1">
    <property type="nucleotide sequence ID" value="NZ_JAOQJV010000001.1"/>
</dbReference>